<reference evidence="3" key="1">
    <citation type="journal article" date="2019" name="Int. J. Syst. Evol. Microbiol.">
        <title>The Global Catalogue of Microorganisms (GCM) 10K type strain sequencing project: providing services to taxonomists for standard genome sequencing and annotation.</title>
        <authorList>
            <consortium name="The Broad Institute Genomics Platform"/>
            <consortium name="The Broad Institute Genome Sequencing Center for Infectious Disease"/>
            <person name="Wu L."/>
            <person name="Ma J."/>
        </authorList>
    </citation>
    <scope>NUCLEOTIDE SEQUENCE [LARGE SCALE GENOMIC DNA]</scope>
    <source>
        <strain evidence="3">JCM 17459</strain>
    </source>
</reference>
<evidence type="ECO:0000313" key="3">
    <source>
        <dbReference type="Proteomes" id="UP001499841"/>
    </source>
</evidence>
<keyword evidence="3" id="KW-1185">Reference proteome</keyword>
<feature type="region of interest" description="Disordered" evidence="1">
    <location>
        <begin position="135"/>
        <end position="163"/>
    </location>
</feature>
<evidence type="ECO:0000313" key="2">
    <source>
        <dbReference type="EMBL" id="GAA3511230.1"/>
    </source>
</evidence>
<evidence type="ECO:0008006" key="4">
    <source>
        <dbReference type="Google" id="ProtNLM"/>
    </source>
</evidence>
<protein>
    <recommendedName>
        <fullName evidence="4">Centromere-binding protein ParB C-terminal domain-containing protein</fullName>
    </recommendedName>
</protein>
<proteinExistence type="predicted"/>
<name>A0ABP6UM00_9MICO</name>
<evidence type="ECO:0000256" key="1">
    <source>
        <dbReference type="SAM" id="MobiDB-lite"/>
    </source>
</evidence>
<dbReference type="Proteomes" id="UP001499841">
    <property type="component" value="Unassembled WGS sequence"/>
</dbReference>
<comment type="caution">
    <text evidence="2">The sequence shown here is derived from an EMBL/GenBank/DDBJ whole genome shotgun (WGS) entry which is preliminary data.</text>
</comment>
<organism evidence="2 3">
    <name type="scientific">Georgenia daeguensis</name>
    <dbReference type="NCBI Taxonomy" id="908355"/>
    <lineage>
        <taxon>Bacteria</taxon>
        <taxon>Bacillati</taxon>
        <taxon>Actinomycetota</taxon>
        <taxon>Actinomycetes</taxon>
        <taxon>Micrococcales</taxon>
        <taxon>Bogoriellaceae</taxon>
        <taxon>Georgenia</taxon>
    </lineage>
</organism>
<gene>
    <name evidence="2" type="ORF">GCM10022262_39240</name>
</gene>
<feature type="compositionally biased region" description="Low complexity" evidence="1">
    <location>
        <begin position="58"/>
        <end position="70"/>
    </location>
</feature>
<dbReference type="EMBL" id="BAABBA010000032">
    <property type="protein sequence ID" value="GAA3511230.1"/>
    <property type="molecule type" value="Genomic_DNA"/>
</dbReference>
<accession>A0ABP6UM00</accession>
<dbReference type="RefSeq" id="WP_345045092.1">
    <property type="nucleotide sequence ID" value="NZ_BAABBA010000032.1"/>
</dbReference>
<sequence>MTGETPRRTLSGLTPKAATPQGNARLLRRNRQTPNPAPADPKTAQTQTLPAPAHPGSTEQPAATAAAEPQRPAKAGGKTKLGFYIDVDDAARLRGAAKYIPNELRAQGIDGFSALAARLIMDGLAELERHLQRRQALAQPRPGRGTAPRTAGTAVGHQPGPSLGAPAPLRCGGFFMRFRISLRLS</sequence>
<feature type="region of interest" description="Disordered" evidence="1">
    <location>
        <begin position="1"/>
        <end position="77"/>
    </location>
</feature>